<evidence type="ECO:0000313" key="2">
    <source>
        <dbReference type="EMBL" id="MFC7339886.1"/>
    </source>
</evidence>
<comment type="caution">
    <text evidence="2">The sequence shown here is derived from an EMBL/GenBank/DDBJ whole genome shotgun (WGS) entry which is preliminary data.</text>
</comment>
<evidence type="ECO:0000259" key="1">
    <source>
        <dbReference type="Pfam" id="PF03713"/>
    </source>
</evidence>
<dbReference type="Pfam" id="PF03713">
    <property type="entry name" value="DUF305"/>
    <property type="match status" value="1"/>
</dbReference>
<protein>
    <submittedName>
        <fullName evidence="2">DUF305 domain-containing protein</fullName>
    </submittedName>
</protein>
<name>A0ABW2LBM7_9PSEU</name>
<dbReference type="InterPro" id="IPR012347">
    <property type="entry name" value="Ferritin-like"/>
</dbReference>
<dbReference type="Gene3D" id="1.20.1260.10">
    <property type="match status" value="1"/>
</dbReference>
<proteinExistence type="predicted"/>
<keyword evidence="3" id="KW-1185">Reference proteome</keyword>
<dbReference type="PANTHER" id="PTHR36933:SF1">
    <property type="entry name" value="SLL0788 PROTEIN"/>
    <property type="match status" value="1"/>
</dbReference>
<organism evidence="2 3">
    <name type="scientific">Saccharopolyspora griseoalba</name>
    <dbReference type="NCBI Taxonomy" id="1431848"/>
    <lineage>
        <taxon>Bacteria</taxon>
        <taxon>Bacillati</taxon>
        <taxon>Actinomycetota</taxon>
        <taxon>Actinomycetes</taxon>
        <taxon>Pseudonocardiales</taxon>
        <taxon>Pseudonocardiaceae</taxon>
        <taxon>Saccharopolyspora</taxon>
    </lineage>
</organism>
<feature type="domain" description="DUF305" evidence="1">
    <location>
        <begin position="32"/>
        <end position="194"/>
    </location>
</feature>
<dbReference type="Proteomes" id="UP001596504">
    <property type="component" value="Unassembled WGS sequence"/>
</dbReference>
<gene>
    <name evidence="2" type="ORF">ACFQRI_00570</name>
</gene>
<accession>A0ABW2LBM7</accession>
<dbReference type="InterPro" id="IPR005183">
    <property type="entry name" value="DUF305_CopM-like"/>
</dbReference>
<evidence type="ECO:0000313" key="3">
    <source>
        <dbReference type="Proteomes" id="UP001596504"/>
    </source>
</evidence>
<dbReference type="EMBL" id="JBHTCJ010000001">
    <property type="protein sequence ID" value="MFC7339886.1"/>
    <property type="molecule type" value="Genomic_DNA"/>
</dbReference>
<sequence>MSSAVVAAALLGAASTLLLVGEGDDQRPNAVDVGFAQDMTAHHQQGVAMATLARERSRAPGIRQLAFDIEHVQTEQMGRMRAWLGLWSQPISPVGEHMGWMAGPGHEHGRATGHRADVPAMPGMATTRELEHLRSLSRHEFDAYFLQLMIRHHQGGAPMMRAAAERAAVGEVRNLSARMLDSQTAEVELMKNMLAQRGSAPLPSPN</sequence>
<dbReference type="PANTHER" id="PTHR36933">
    <property type="entry name" value="SLL0788 PROTEIN"/>
    <property type="match status" value="1"/>
</dbReference>
<reference evidence="3" key="1">
    <citation type="journal article" date="2019" name="Int. J. Syst. Evol. Microbiol.">
        <title>The Global Catalogue of Microorganisms (GCM) 10K type strain sequencing project: providing services to taxonomists for standard genome sequencing and annotation.</title>
        <authorList>
            <consortium name="The Broad Institute Genomics Platform"/>
            <consortium name="The Broad Institute Genome Sequencing Center for Infectious Disease"/>
            <person name="Wu L."/>
            <person name="Ma J."/>
        </authorList>
    </citation>
    <scope>NUCLEOTIDE SEQUENCE [LARGE SCALE GENOMIC DNA]</scope>
    <source>
        <strain evidence="3">WLHS5</strain>
    </source>
</reference>
<dbReference type="RefSeq" id="WP_380662827.1">
    <property type="nucleotide sequence ID" value="NZ_JBHTCJ010000001.1"/>
</dbReference>